<evidence type="ECO:0000313" key="2">
    <source>
        <dbReference type="EMBL" id="MEY8015264.1"/>
    </source>
</evidence>
<evidence type="ECO:0008006" key="4">
    <source>
        <dbReference type="Google" id="ProtNLM"/>
    </source>
</evidence>
<protein>
    <recommendedName>
        <fullName evidence="4">Transposase</fullName>
    </recommendedName>
</protein>
<organism evidence="2 3">
    <name type="scientific">Mycobacterium servetii</name>
    <dbReference type="NCBI Taxonomy" id="3237418"/>
    <lineage>
        <taxon>Bacteria</taxon>
        <taxon>Bacillati</taxon>
        <taxon>Actinomycetota</taxon>
        <taxon>Actinomycetes</taxon>
        <taxon>Mycobacteriales</taxon>
        <taxon>Mycobacteriaceae</taxon>
        <taxon>Mycobacterium</taxon>
    </lineage>
</organism>
<sequence length="79" mass="8391">MAKALGTSRGTYGRLKLVDKETRSDDPELAELAREQMAKLDAGETSARAAERVIVEKKSQSQPAAAEADPSCKATRSAA</sequence>
<dbReference type="RefSeq" id="WP_369737691.1">
    <property type="nucleotide sequence ID" value="NZ_JBGEDP010000001.1"/>
</dbReference>
<comment type="caution">
    <text evidence="2">The sequence shown here is derived from an EMBL/GenBank/DDBJ whole genome shotgun (WGS) entry which is preliminary data.</text>
</comment>
<evidence type="ECO:0000313" key="3">
    <source>
        <dbReference type="Proteomes" id="UP001564760"/>
    </source>
</evidence>
<dbReference type="Proteomes" id="UP001564760">
    <property type="component" value="Unassembled WGS sequence"/>
</dbReference>
<reference evidence="2 3" key="1">
    <citation type="submission" date="2024-08" db="EMBL/GenBank/DDBJ databases">
        <title>Mycobacterium servetensis sp. nov., a novel rapid-growing mycobacterial species recovered from a human patient in Zaragoza, Spain.</title>
        <authorList>
            <person name="Tristancho-Baro A.I."/>
            <person name="Buenestado-Serrano S."/>
            <person name="Garcia De Viedma D."/>
            <person name="Milagro-Beamonte A."/>
            <person name="Burillo N."/>
            <person name="Sanz S."/>
            <person name="Lopez-Calleja A.I."/>
            <person name="Penas-Utrilla D."/>
            <person name="Guardingo M."/>
            <person name="Garcia M.J."/>
            <person name="Vinuelas-Bayon J."/>
        </authorList>
    </citation>
    <scope>NUCLEOTIDE SEQUENCE [LARGE SCALE GENOMIC DNA]</scope>
    <source>
        <strain evidence="3">HUMS_12744610</strain>
    </source>
</reference>
<gene>
    <name evidence="2" type="ORF">AB8998_09680</name>
</gene>
<keyword evidence="3" id="KW-1185">Reference proteome</keyword>
<accession>A0ABV4BY75</accession>
<dbReference type="EMBL" id="JBGEDP010000001">
    <property type="protein sequence ID" value="MEY8015264.1"/>
    <property type="molecule type" value="Genomic_DNA"/>
</dbReference>
<proteinExistence type="predicted"/>
<name>A0ABV4BY75_9MYCO</name>
<evidence type="ECO:0000256" key="1">
    <source>
        <dbReference type="SAM" id="MobiDB-lite"/>
    </source>
</evidence>
<feature type="region of interest" description="Disordered" evidence="1">
    <location>
        <begin position="55"/>
        <end position="79"/>
    </location>
</feature>